<dbReference type="AlphaFoldDB" id="A0A7T9DJZ8"/>
<feature type="transmembrane region" description="Helical" evidence="1">
    <location>
        <begin position="90"/>
        <end position="115"/>
    </location>
</feature>
<keyword evidence="1" id="KW-0812">Transmembrane</keyword>
<sequence>MRRIILFRLGARDVHLPKLFGAFIMLAATLMLLHSLTGMFDSWENVKAVHACIDAANSNTIAFEACQTQAFDAFGILLRANQFRLTDLQVAFGLLDNVAAVFFWVAALIVGMVFYRSWRLTLPIEENVMEMKSKRFSPRMKK</sequence>
<keyword evidence="1" id="KW-0472">Membrane</keyword>
<evidence type="ECO:0000313" key="2">
    <source>
        <dbReference type="EMBL" id="QQR92655.1"/>
    </source>
</evidence>
<name>A0A7T9DJZ8_9ARCH</name>
<dbReference type="EMBL" id="CP064981">
    <property type="protein sequence ID" value="QQR92655.1"/>
    <property type="molecule type" value="Genomic_DNA"/>
</dbReference>
<keyword evidence="1" id="KW-1133">Transmembrane helix</keyword>
<feature type="transmembrane region" description="Helical" evidence="1">
    <location>
        <begin position="20"/>
        <end position="40"/>
    </location>
</feature>
<organism evidence="2">
    <name type="scientific">Candidatus Iainarchaeum sp</name>
    <dbReference type="NCBI Taxonomy" id="3101447"/>
    <lineage>
        <taxon>Archaea</taxon>
        <taxon>Candidatus Iainarchaeota</taxon>
        <taxon>Candidatus Iainarchaeia</taxon>
        <taxon>Candidatus Iainarchaeales</taxon>
        <taxon>Candidatus Iainarchaeaceae</taxon>
        <taxon>Candidatus Iainarchaeum</taxon>
    </lineage>
</organism>
<gene>
    <name evidence="2" type="ORF">IPJ89_00205</name>
</gene>
<reference evidence="2" key="1">
    <citation type="submission" date="2020-11" db="EMBL/GenBank/DDBJ databases">
        <title>Connecting structure to function with the recovery of over 1000 high-quality activated sludge metagenome-assembled genomes encoding full-length rRNA genes using long-read sequencing.</title>
        <authorList>
            <person name="Singleton C.M."/>
            <person name="Petriglieri F."/>
            <person name="Kristensen J.M."/>
            <person name="Kirkegaard R.H."/>
            <person name="Michaelsen T.Y."/>
            <person name="Andersen M.H."/>
            <person name="Karst S.M."/>
            <person name="Dueholm M.S."/>
            <person name="Nielsen P.H."/>
            <person name="Albertsen M."/>
        </authorList>
    </citation>
    <scope>NUCLEOTIDE SEQUENCE</scope>
    <source>
        <strain evidence="2">Fred_18-Q3-R57-64_BAT3C.431</strain>
    </source>
</reference>
<accession>A0A7T9DJZ8</accession>
<dbReference type="Proteomes" id="UP000596004">
    <property type="component" value="Chromosome"/>
</dbReference>
<proteinExistence type="predicted"/>
<evidence type="ECO:0000256" key="1">
    <source>
        <dbReference type="SAM" id="Phobius"/>
    </source>
</evidence>
<protein>
    <submittedName>
        <fullName evidence="2">Uncharacterized protein</fullName>
    </submittedName>
</protein>